<dbReference type="EMBL" id="LGAP01000012">
    <property type="protein sequence ID" value="KOF17180.1"/>
    <property type="molecule type" value="Genomic_DNA"/>
</dbReference>
<evidence type="ECO:0000313" key="1">
    <source>
        <dbReference type="EMBL" id="KOF17180.1"/>
    </source>
</evidence>
<dbReference type="Gene3D" id="1.20.120.10">
    <property type="entry name" value="Cytochrome c/b562"/>
    <property type="match status" value="1"/>
</dbReference>
<dbReference type="SUPFAM" id="SSF47175">
    <property type="entry name" value="Cytochromes"/>
    <property type="match status" value="1"/>
</dbReference>
<dbReference type="Proteomes" id="UP000037425">
    <property type="component" value="Unassembled WGS sequence"/>
</dbReference>
<proteinExistence type="predicted"/>
<organism evidence="1 2">
    <name type="scientific">Ensifer adhaerens</name>
    <name type="common">Sinorhizobium morelense</name>
    <dbReference type="NCBI Taxonomy" id="106592"/>
    <lineage>
        <taxon>Bacteria</taxon>
        <taxon>Pseudomonadati</taxon>
        <taxon>Pseudomonadota</taxon>
        <taxon>Alphaproteobacteria</taxon>
        <taxon>Hyphomicrobiales</taxon>
        <taxon>Rhizobiaceae</taxon>
        <taxon>Sinorhizobium/Ensifer group</taxon>
        <taxon>Ensifer</taxon>
    </lineage>
</organism>
<dbReference type="GO" id="GO:0022900">
    <property type="term" value="P:electron transport chain"/>
    <property type="evidence" value="ECO:0007669"/>
    <property type="project" value="InterPro"/>
</dbReference>
<dbReference type="GO" id="GO:0005506">
    <property type="term" value="F:iron ion binding"/>
    <property type="evidence" value="ECO:0007669"/>
    <property type="project" value="InterPro"/>
</dbReference>
<protein>
    <submittedName>
        <fullName evidence="1">Cytochrome C</fullName>
    </submittedName>
</protein>
<accession>A0A0L8BRL5</accession>
<dbReference type="InterPro" id="IPR002321">
    <property type="entry name" value="Cyt_c_II"/>
</dbReference>
<dbReference type="Pfam" id="PF01322">
    <property type="entry name" value="Cytochrom_C_2"/>
    <property type="match status" value="1"/>
</dbReference>
<dbReference type="GO" id="GO:0020037">
    <property type="term" value="F:heme binding"/>
    <property type="evidence" value="ECO:0007669"/>
    <property type="project" value="InterPro"/>
</dbReference>
<comment type="caution">
    <text evidence="1">The sequence shown here is derived from an EMBL/GenBank/DDBJ whole genome shotgun (WGS) entry which is preliminary data.</text>
</comment>
<reference evidence="2" key="1">
    <citation type="submission" date="2015-07" db="EMBL/GenBank/DDBJ databases">
        <title>Whole genome sequence of an Ensifer adhaerens strain isolated from a cave pool in the Wind Cave National Park.</title>
        <authorList>
            <person name="Eng W.W.H."/>
            <person name="Gan H.M."/>
            <person name="Barton H.A."/>
            <person name="Savka M.A."/>
        </authorList>
    </citation>
    <scope>NUCLEOTIDE SEQUENCE [LARGE SCALE GENOMIC DNA]</scope>
    <source>
        <strain evidence="2">SD006</strain>
    </source>
</reference>
<dbReference type="PROSITE" id="PS51009">
    <property type="entry name" value="CYTCII"/>
    <property type="match status" value="1"/>
</dbReference>
<dbReference type="OrthoDB" id="8115790at2"/>
<dbReference type="InterPro" id="IPR010980">
    <property type="entry name" value="Cyt_c/b562"/>
</dbReference>
<gene>
    <name evidence="1" type="ORF">AC244_18405</name>
</gene>
<name>A0A0L8BRL5_ENSAD</name>
<dbReference type="PATRIC" id="fig|106592.7.peg.1478"/>
<dbReference type="AlphaFoldDB" id="A0A0L8BRL5"/>
<sequence>MSANTNATKLASLMLETIAFITAISVAPAQTAARSDVPQRQQGMKAMADAAKTINAMFKDTLPYDAKRFKAAAETIRAHSGAALSALFDGPVTSSESKASASIEPERQQFDKLANDLSIYASALSIAADRNPERLGTGTRMQAGDAMGGGPLARKVDAARDAGSMPAEHAFHLMLQTCTSCHAKFRIEGE</sequence>
<dbReference type="GO" id="GO:0009055">
    <property type="term" value="F:electron transfer activity"/>
    <property type="evidence" value="ECO:0007669"/>
    <property type="project" value="InterPro"/>
</dbReference>
<dbReference type="RefSeq" id="WP_053250264.1">
    <property type="nucleotide sequence ID" value="NZ_LGAP01000012.1"/>
</dbReference>
<evidence type="ECO:0000313" key="2">
    <source>
        <dbReference type="Proteomes" id="UP000037425"/>
    </source>
</evidence>